<accession>A0ABD0TYX0</accession>
<name>A0ABD0TYX0_DENTH</name>
<dbReference type="EMBL" id="JANQDX010000019">
    <property type="protein sequence ID" value="KAL0904939.1"/>
    <property type="molecule type" value="Genomic_DNA"/>
</dbReference>
<dbReference type="AlphaFoldDB" id="A0ABD0TYX0"/>
<dbReference type="InterPro" id="IPR009675">
    <property type="entry name" value="TPX2_fam"/>
</dbReference>
<feature type="domain" description="TPX2 central" evidence="1">
    <location>
        <begin position="179"/>
        <end position="312"/>
    </location>
</feature>
<sequence>MEGEMDLELEGEKDCHCSNVDIDYEYDAPRYFELGRKELASEAQQAELWFETAGNYPPSPLIVKISFGKKGKQENIDAAFFKVRDVDSFNAQMGVYAYMDSSLLCGNLAANHKCQKPLPSQSRSSEDPVHSLLQAAKRQKVDGGLVCKVVGSMQQSDLLHKSSKKECFVNRNSYLTKMRLTIPREPVLETARRAKSFRAHRSDNAEGIQASTSTFKALPLNRKILEAPSLPFPQKSTPKLPEFQEFKLKTSERAILRSMATTTSFIPDTLASGSIVKDCSMDSKISEYQLSNLSKRAIDDKKGRGSTQKLRSRNHNEKKCSFSTINRSQQHNPLSELFNKDSKECGISSEQQHEGAGYLESIFMVLDIFSIFLKLQQCTEE</sequence>
<dbReference type="Proteomes" id="UP001552299">
    <property type="component" value="Unassembled WGS sequence"/>
</dbReference>
<evidence type="ECO:0000313" key="3">
    <source>
        <dbReference type="Proteomes" id="UP001552299"/>
    </source>
</evidence>
<reference evidence="2 3" key="1">
    <citation type="journal article" date="2024" name="Plant Biotechnol. J.">
        <title>Dendrobium thyrsiflorum genome and its molecular insights into genes involved in important horticultural traits.</title>
        <authorList>
            <person name="Chen B."/>
            <person name="Wang J.Y."/>
            <person name="Zheng P.J."/>
            <person name="Li K.L."/>
            <person name="Liang Y.M."/>
            <person name="Chen X.F."/>
            <person name="Zhang C."/>
            <person name="Zhao X."/>
            <person name="He X."/>
            <person name="Zhang G.Q."/>
            <person name="Liu Z.J."/>
            <person name="Xu Q."/>
        </authorList>
    </citation>
    <scope>NUCLEOTIDE SEQUENCE [LARGE SCALE GENOMIC DNA]</scope>
    <source>
        <strain evidence="2">GZMU011</strain>
    </source>
</reference>
<comment type="caution">
    <text evidence="2">The sequence shown here is derived from an EMBL/GenBank/DDBJ whole genome shotgun (WGS) entry which is preliminary data.</text>
</comment>
<organism evidence="2 3">
    <name type="scientific">Dendrobium thyrsiflorum</name>
    <name type="common">Pinecone-like raceme dendrobium</name>
    <name type="synonym">Orchid</name>
    <dbReference type="NCBI Taxonomy" id="117978"/>
    <lineage>
        <taxon>Eukaryota</taxon>
        <taxon>Viridiplantae</taxon>
        <taxon>Streptophyta</taxon>
        <taxon>Embryophyta</taxon>
        <taxon>Tracheophyta</taxon>
        <taxon>Spermatophyta</taxon>
        <taxon>Magnoliopsida</taxon>
        <taxon>Liliopsida</taxon>
        <taxon>Asparagales</taxon>
        <taxon>Orchidaceae</taxon>
        <taxon>Epidendroideae</taxon>
        <taxon>Malaxideae</taxon>
        <taxon>Dendrobiinae</taxon>
        <taxon>Dendrobium</taxon>
    </lineage>
</organism>
<dbReference type="Pfam" id="PF12214">
    <property type="entry name" value="TPX2_importin"/>
    <property type="match status" value="1"/>
</dbReference>
<gene>
    <name evidence="2" type="ORF">M5K25_027103</name>
</gene>
<dbReference type="PANTHER" id="PTHR14326">
    <property type="entry name" value="TARGETING PROTEIN FOR XKLP2"/>
    <property type="match status" value="1"/>
</dbReference>
<keyword evidence="3" id="KW-1185">Reference proteome</keyword>
<evidence type="ECO:0000313" key="2">
    <source>
        <dbReference type="EMBL" id="KAL0904939.1"/>
    </source>
</evidence>
<dbReference type="PANTHER" id="PTHR14326:SF15">
    <property type="entry name" value="OS06G0130200 PROTEIN"/>
    <property type="match status" value="1"/>
</dbReference>
<proteinExistence type="predicted"/>
<protein>
    <recommendedName>
        <fullName evidence="1">TPX2 central domain-containing protein</fullName>
    </recommendedName>
</protein>
<evidence type="ECO:0000259" key="1">
    <source>
        <dbReference type="Pfam" id="PF12214"/>
    </source>
</evidence>
<dbReference type="InterPro" id="IPR027330">
    <property type="entry name" value="TPX2_central_dom"/>
</dbReference>